<evidence type="ECO:0000313" key="9">
    <source>
        <dbReference type="Proteomes" id="UP000032250"/>
    </source>
</evidence>
<evidence type="ECO:0000256" key="2">
    <source>
        <dbReference type="ARBA" id="ARBA00022475"/>
    </source>
</evidence>
<sequence>MKNIIGVVLKKELLDLFRDKKTLILSILIPIILLPIMSFAIGKMAKSDSDKVQNNLKIAIEDQGNSSFSKFIKSHKNVKVINSKNIDEDIKEGDVYVQIKIPKGFDDNISKDSNEKIELKYDNSSNDAMTAVSMIKNYIDEYSKQIVSKRLEKKNIDQSILTPINIVDNVVGDKDDGFGKIMASMMIPLLLMLYSATSTIGAAVDLGAGEKERGTLEPLLTTKAGRTSLLVGKFLAITVMGILMSCAYLIGIILTMNQPNGMFGDAGLNLGPATLVLIMILPILYTMVFGALQLAISIYAKSFKEAQTYLSPITIIAMVLIYMVMMKDPKNIGMLYFNIPLTNGVCLMKEFLAGIYNYTHIAITFGWIIVYIVASISFARYMFSKEEVIFRT</sequence>
<dbReference type="GO" id="GO:0005886">
    <property type="term" value="C:plasma membrane"/>
    <property type="evidence" value="ECO:0007669"/>
    <property type="project" value="UniProtKB-SubCell"/>
</dbReference>
<dbReference type="PANTHER" id="PTHR30294">
    <property type="entry name" value="MEMBRANE COMPONENT OF ABC TRANSPORTER YHHJ-RELATED"/>
    <property type="match status" value="1"/>
</dbReference>
<gene>
    <name evidence="8" type="ORF">N495_11340</name>
</gene>
<dbReference type="HOGENOM" id="CLU_022118_1_0_9"/>
<reference evidence="8 9" key="1">
    <citation type="submission" date="2014-06" db="EMBL/GenBank/DDBJ databases">
        <title>Genome characterization of distinct group I Clostridium botulinum lineages.</title>
        <authorList>
            <person name="Giordani F."/>
            <person name="Anselmo A."/>
            <person name="Fillo S."/>
            <person name="Palozzi A.M."/>
            <person name="Fortunato A."/>
            <person name="Gentile B."/>
            <person name="Ciammaruconi A."/>
            <person name="Anniballi F."/>
            <person name="De Medici D."/>
            <person name="Lista F."/>
        </authorList>
    </citation>
    <scope>NUCLEOTIDE SEQUENCE [LARGE SCALE GENOMIC DNA]</scope>
    <source>
        <strain evidence="8 9">B2 450</strain>
    </source>
</reference>
<feature type="domain" description="ABC-2 type transporter transmembrane" evidence="7">
    <location>
        <begin position="20"/>
        <end position="376"/>
    </location>
</feature>
<comment type="subcellular location">
    <subcellularLocation>
        <location evidence="1">Cell membrane</location>
        <topology evidence="1">Multi-pass membrane protein</topology>
    </subcellularLocation>
</comment>
<evidence type="ECO:0000313" key="8">
    <source>
        <dbReference type="EMBL" id="KIS24149.1"/>
    </source>
</evidence>
<keyword evidence="5 6" id="KW-0472">Membrane</keyword>
<evidence type="ECO:0000256" key="3">
    <source>
        <dbReference type="ARBA" id="ARBA00022692"/>
    </source>
</evidence>
<feature type="transmembrane region" description="Helical" evidence="6">
    <location>
        <begin position="229"/>
        <end position="254"/>
    </location>
</feature>
<keyword evidence="2" id="KW-1003">Cell membrane</keyword>
<dbReference type="AlphaFoldDB" id="A0A0D1AM06"/>
<evidence type="ECO:0000256" key="1">
    <source>
        <dbReference type="ARBA" id="ARBA00004651"/>
    </source>
</evidence>
<dbReference type="PATRIC" id="fig|1379739.3.peg.2642"/>
<feature type="transmembrane region" description="Helical" evidence="6">
    <location>
        <begin position="362"/>
        <end position="383"/>
    </location>
</feature>
<comment type="caution">
    <text evidence="8">The sequence shown here is derived from an EMBL/GenBank/DDBJ whole genome shotgun (WGS) entry which is preliminary data.</text>
</comment>
<proteinExistence type="predicted"/>
<dbReference type="Pfam" id="PF12698">
    <property type="entry name" value="ABC2_membrane_3"/>
    <property type="match status" value="1"/>
</dbReference>
<evidence type="ECO:0000259" key="7">
    <source>
        <dbReference type="Pfam" id="PF12698"/>
    </source>
</evidence>
<accession>A0A0D1AM06</accession>
<evidence type="ECO:0000256" key="4">
    <source>
        <dbReference type="ARBA" id="ARBA00022989"/>
    </source>
</evidence>
<keyword evidence="3 6" id="KW-0812">Transmembrane</keyword>
<dbReference type="Proteomes" id="UP000032250">
    <property type="component" value="Unassembled WGS sequence"/>
</dbReference>
<dbReference type="InterPro" id="IPR051449">
    <property type="entry name" value="ABC-2_transporter_component"/>
</dbReference>
<dbReference type="PANTHER" id="PTHR30294:SF29">
    <property type="entry name" value="MULTIDRUG ABC TRANSPORTER PERMEASE YBHS-RELATED"/>
    <property type="match status" value="1"/>
</dbReference>
<dbReference type="RefSeq" id="WP_003485114.1">
    <property type="nucleotide sequence ID" value="NZ_JXSU01000007.1"/>
</dbReference>
<feature type="transmembrane region" description="Helical" evidence="6">
    <location>
        <begin position="275"/>
        <end position="300"/>
    </location>
</feature>
<feature type="transmembrane region" description="Helical" evidence="6">
    <location>
        <begin position="23"/>
        <end position="41"/>
    </location>
</feature>
<evidence type="ECO:0000256" key="6">
    <source>
        <dbReference type="SAM" id="Phobius"/>
    </source>
</evidence>
<dbReference type="InterPro" id="IPR013525">
    <property type="entry name" value="ABC2_TM"/>
</dbReference>
<dbReference type="EMBL" id="JXSU01000007">
    <property type="protein sequence ID" value="KIS24149.1"/>
    <property type="molecule type" value="Genomic_DNA"/>
</dbReference>
<protein>
    <submittedName>
        <fullName evidence="8">Sodium ABC transporter</fullName>
    </submittedName>
</protein>
<feature type="transmembrane region" description="Helical" evidence="6">
    <location>
        <begin position="189"/>
        <end position="209"/>
    </location>
</feature>
<evidence type="ECO:0000256" key="5">
    <source>
        <dbReference type="ARBA" id="ARBA00023136"/>
    </source>
</evidence>
<dbReference type="OrthoDB" id="5486437at2"/>
<keyword evidence="4 6" id="KW-1133">Transmembrane helix</keyword>
<organism evidence="8 9">
    <name type="scientific">Clostridium botulinum B2 450</name>
    <dbReference type="NCBI Taxonomy" id="1379739"/>
    <lineage>
        <taxon>Bacteria</taxon>
        <taxon>Bacillati</taxon>
        <taxon>Bacillota</taxon>
        <taxon>Clostridia</taxon>
        <taxon>Eubacteriales</taxon>
        <taxon>Clostridiaceae</taxon>
        <taxon>Clostridium</taxon>
    </lineage>
</organism>
<dbReference type="Gene3D" id="3.40.1710.10">
    <property type="entry name" value="abc type-2 transporter like domain"/>
    <property type="match status" value="1"/>
</dbReference>
<feature type="transmembrane region" description="Helical" evidence="6">
    <location>
        <begin position="306"/>
        <end position="324"/>
    </location>
</feature>
<name>A0A0D1AM06_CLOBO</name>
<dbReference type="GO" id="GO:0140359">
    <property type="term" value="F:ABC-type transporter activity"/>
    <property type="evidence" value="ECO:0007669"/>
    <property type="project" value="InterPro"/>
</dbReference>